<proteinExistence type="inferred from homology"/>
<keyword evidence="7" id="KW-0648">Protein biosynthesis</keyword>
<evidence type="ECO:0000256" key="6">
    <source>
        <dbReference type="ARBA" id="ARBA00022845"/>
    </source>
</evidence>
<dbReference type="InterPro" id="IPR009000">
    <property type="entry name" value="Transl_B-barrel_sf"/>
</dbReference>
<keyword evidence="4" id="KW-0547">Nucleotide-binding</keyword>
<keyword evidence="15" id="KW-1185">Reference proteome</keyword>
<dbReference type="GO" id="GO:0006417">
    <property type="term" value="P:regulation of translation"/>
    <property type="evidence" value="ECO:0007669"/>
    <property type="project" value="UniProtKB-KW"/>
</dbReference>
<comment type="subcellular location">
    <subcellularLocation>
        <location evidence="1">Cytoplasm</location>
    </subcellularLocation>
</comment>
<feature type="compositionally biased region" description="Polar residues" evidence="12">
    <location>
        <begin position="655"/>
        <end position="668"/>
    </location>
</feature>
<evidence type="ECO:0000313" key="15">
    <source>
        <dbReference type="Proteomes" id="UP000076154"/>
    </source>
</evidence>
<evidence type="ECO:0000256" key="10">
    <source>
        <dbReference type="ARBA" id="ARBA00063537"/>
    </source>
</evidence>
<feature type="domain" description="Tr-type G" evidence="13">
    <location>
        <begin position="742"/>
        <end position="974"/>
    </location>
</feature>
<dbReference type="SUPFAM" id="SSF52540">
    <property type="entry name" value="P-loop containing nucleoside triphosphate hydrolases"/>
    <property type="match status" value="1"/>
</dbReference>
<protein>
    <recommendedName>
        <fullName evidence="11">Elongation factor 1 alpha-like protein</fullName>
    </recommendedName>
</protein>
<dbReference type="Gene3D" id="2.40.30.10">
    <property type="entry name" value="Translation factors"/>
    <property type="match status" value="2"/>
</dbReference>
<dbReference type="EMBL" id="LUEZ02000062">
    <property type="protein sequence ID" value="RDB20476.1"/>
    <property type="molecule type" value="Genomic_DNA"/>
</dbReference>
<accession>A0A369JNW1</accession>
<dbReference type="Pfam" id="PF22594">
    <property type="entry name" value="GTP-eEF1A_C"/>
    <property type="match status" value="1"/>
</dbReference>
<dbReference type="CDD" id="cd04093">
    <property type="entry name" value="HBS1_C_III"/>
    <property type="match status" value="1"/>
</dbReference>
<dbReference type="PRINTS" id="PR00315">
    <property type="entry name" value="ELONGATNFCT"/>
</dbReference>
<dbReference type="OrthoDB" id="342024at2759"/>
<evidence type="ECO:0000256" key="12">
    <source>
        <dbReference type="SAM" id="MobiDB-lite"/>
    </source>
</evidence>
<feature type="compositionally biased region" description="Polar residues" evidence="12">
    <location>
        <begin position="375"/>
        <end position="384"/>
    </location>
</feature>
<keyword evidence="5" id="KW-0378">Hydrolase</keyword>
<reference evidence="14" key="1">
    <citation type="submission" date="2018-04" db="EMBL/GenBank/DDBJ databases">
        <title>Whole genome sequencing of Hypsizygus marmoreus.</title>
        <authorList>
            <person name="Choi I.-G."/>
            <person name="Min B."/>
            <person name="Kim J.-G."/>
            <person name="Kim S."/>
            <person name="Oh Y.-L."/>
            <person name="Kong W.-S."/>
            <person name="Park H."/>
            <person name="Jeong J."/>
            <person name="Song E.-S."/>
        </authorList>
    </citation>
    <scope>NUCLEOTIDE SEQUENCE [LARGE SCALE GENOMIC DNA]</scope>
    <source>
        <strain evidence="14">51987-8</strain>
    </source>
</reference>
<comment type="catalytic activity">
    <reaction evidence="9">
        <text>GTP + H2O = GDP + phosphate + H(+)</text>
        <dbReference type="Rhea" id="RHEA:19669"/>
        <dbReference type="ChEBI" id="CHEBI:15377"/>
        <dbReference type="ChEBI" id="CHEBI:15378"/>
        <dbReference type="ChEBI" id="CHEBI:37565"/>
        <dbReference type="ChEBI" id="CHEBI:43474"/>
        <dbReference type="ChEBI" id="CHEBI:58189"/>
    </reaction>
    <physiologicalReaction direction="left-to-right" evidence="9">
        <dbReference type="Rhea" id="RHEA:19670"/>
    </physiologicalReaction>
</comment>
<dbReference type="GO" id="GO:0005525">
    <property type="term" value="F:GTP binding"/>
    <property type="evidence" value="ECO:0007669"/>
    <property type="project" value="UniProtKB-KW"/>
</dbReference>
<keyword evidence="6" id="KW-0810">Translation regulation</keyword>
<evidence type="ECO:0000256" key="9">
    <source>
        <dbReference type="ARBA" id="ARBA00049117"/>
    </source>
</evidence>
<feature type="compositionally biased region" description="Low complexity" evidence="12">
    <location>
        <begin position="299"/>
        <end position="323"/>
    </location>
</feature>
<dbReference type="GO" id="GO:0003924">
    <property type="term" value="F:GTPase activity"/>
    <property type="evidence" value="ECO:0007669"/>
    <property type="project" value="InterPro"/>
</dbReference>
<feature type="compositionally biased region" description="Acidic residues" evidence="12">
    <location>
        <begin position="15"/>
        <end position="30"/>
    </location>
</feature>
<dbReference type="SUPFAM" id="SSF50465">
    <property type="entry name" value="EF-Tu/eEF-1alpha/eIF2-gamma C-terminal domain"/>
    <property type="match status" value="1"/>
</dbReference>
<comment type="caution">
    <text evidence="14">The sequence shown here is derived from an EMBL/GenBank/DDBJ whole genome shotgun (WGS) entry which is preliminary data.</text>
</comment>
<dbReference type="InParanoid" id="A0A369JNW1"/>
<feature type="compositionally biased region" description="Low complexity" evidence="12">
    <location>
        <begin position="335"/>
        <end position="358"/>
    </location>
</feature>
<gene>
    <name evidence="14" type="primary">HBS1L</name>
    <name evidence="14" type="ORF">Hypma_012489</name>
</gene>
<feature type="compositionally biased region" description="Basic and acidic residues" evidence="12">
    <location>
        <begin position="84"/>
        <end position="97"/>
    </location>
</feature>
<evidence type="ECO:0000259" key="13">
    <source>
        <dbReference type="PROSITE" id="PS51722"/>
    </source>
</evidence>
<evidence type="ECO:0000256" key="4">
    <source>
        <dbReference type="ARBA" id="ARBA00022741"/>
    </source>
</evidence>
<evidence type="ECO:0000256" key="5">
    <source>
        <dbReference type="ARBA" id="ARBA00022801"/>
    </source>
</evidence>
<dbReference type="FunFam" id="2.40.30.10:FF:000070">
    <property type="entry name" value="Translation elongation factor EF-1 subunit"/>
    <property type="match status" value="1"/>
</dbReference>
<dbReference type="Proteomes" id="UP000076154">
    <property type="component" value="Unassembled WGS sequence"/>
</dbReference>
<dbReference type="InterPro" id="IPR015033">
    <property type="entry name" value="HBS1-like_N"/>
</dbReference>
<comment type="similarity">
    <text evidence="2">Belongs to the TRAFAC class translation factor GTPase superfamily. Classic translation factor GTPase family. EF-Tu/EF-1A subfamily.</text>
</comment>
<dbReference type="PANTHER" id="PTHR23115">
    <property type="entry name" value="TRANSLATION FACTOR"/>
    <property type="match status" value="1"/>
</dbReference>
<dbReference type="InterPro" id="IPR027417">
    <property type="entry name" value="P-loop_NTPase"/>
</dbReference>
<feature type="region of interest" description="Disordered" evidence="12">
    <location>
        <begin position="566"/>
        <end position="692"/>
    </location>
</feature>
<evidence type="ECO:0000256" key="7">
    <source>
        <dbReference type="ARBA" id="ARBA00022917"/>
    </source>
</evidence>
<feature type="compositionally biased region" description="Basic residues" evidence="12">
    <location>
        <begin position="566"/>
        <end position="577"/>
    </location>
</feature>
<dbReference type="Pfam" id="PF08938">
    <property type="entry name" value="HBS1_N"/>
    <property type="match status" value="1"/>
</dbReference>
<sequence>MSRHRDFRNLNIRDELDDDALSDGGEEEMTEEQRAQMLDGLEHVRAVLGGEEVSGLSDKDIKDALWEYFFDQEQTIQWALEEQQRRQLARERKEPYQSKDLPPLPPGDGEPPSNVEYYHPERFPPQDQGEPIERSRMPAIFQAQQQQGYPEPVDVPEIETPRVVRPVLSTITEITERTEATPRWPPGQHFMRLNTPRPPSSMSTSSYGAVIEPSEPLLRSPGPIDPNTIPVSPSGSALNRLSLYEPAPSVAMSESQSTRSSPPHSSSEPVPPTEGLPEIPDYNSKSSKQAPLPIPPPKQSKLSLLASSRASSMTSRSESSRSSGIALTGSVKTFPALRPSPQSARPPSSATTSRPLSAQPVLSIPHGENAGYYDASNTGSSSMASHVRRAIQTALILEAEDQQPTPKPSPSQSPRISTTSAAPVDPAPTESSASHNLPAHPYKEVQTFRAPSKLALLAQAKSKAAKTPKLPKPVTEYLTPIANGPTVTTAITTSYQNLYSLTDPAHSRVIPEQYVVPLGVTPPEPKVSKLAMKIKKASEKQPPVPVADDEIITPPVSPMFYAKSSAHVHKVKDRGSRRRDNGHKGSIVFDEPSIATLETPRSRSRKHRHDRPPVPDFSPPLGFAFDAPSPDDIVFNARPAKEREKAQKRALGSVTAPSSRPSSAVSTPTKKKPGPAVKKHSGSLTPARGPVDQKHLDLSALNLTRDDNGGDAIEEPPKLSFAREKLLEEAKRALDAEEENQKRGISLIVVGHVDAGKSTLMGRLLYELGRLNEKTRIANERGSSKAGKSSFSWAWGLDGTTEERERGITMDIAQQSLTTPHRQVTILDAPGHKDFIPNMISGASQADCALLVVDAAHGEFEAGFDRGGQTREHLLLVRSLGVSQVIVAINKLDQVDWDSTRYEEICSVLRPFLVQTGFHPSKTRFVPVGAMKGVNLAVCEGNDAMLLKRWYKGPTLVDLLDVLEPPTRDILAPLRIPISNVFRSHGSGAAVSGRLCGGVVQVGEKLRILPGDETAIVKSIDVDEENVPWAAAGTNATFYLTSVDPVNVHIGNVLCSMTELVPLATCFTARIIVFDIQVPITAGTSVELFHHSRDVPATLSKLISTIDRASGKVLKMNPRVLTKGTSAEVQISLRSTTLSSGPTGVRPIPLETFAVNKDMGRILIRRGGETIGAGIVMSIDG</sequence>
<dbReference type="InterPro" id="IPR009001">
    <property type="entry name" value="Transl_elong_EF1A/Init_IF2_C"/>
</dbReference>
<feature type="compositionally biased region" description="Basic residues" evidence="12">
    <location>
        <begin position="669"/>
        <end position="681"/>
    </location>
</feature>
<evidence type="ECO:0000256" key="2">
    <source>
        <dbReference type="ARBA" id="ARBA00007249"/>
    </source>
</evidence>
<evidence type="ECO:0000256" key="8">
    <source>
        <dbReference type="ARBA" id="ARBA00023134"/>
    </source>
</evidence>
<dbReference type="Gene3D" id="3.40.50.300">
    <property type="entry name" value="P-loop containing nucleotide triphosphate hydrolases"/>
    <property type="match status" value="1"/>
</dbReference>
<dbReference type="AlphaFoldDB" id="A0A369JNW1"/>
<dbReference type="CDD" id="cd01883">
    <property type="entry name" value="EF1_alpha"/>
    <property type="match status" value="1"/>
</dbReference>
<dbReference type="InterPro" id="IPR054696">
    <property type="entry name" value="GTP-eEF1A_C"/>
</dbReference>
<evidence type="ECO:0000256" key="11">
    <source>
        <dbReference type="ARBA" id="ARBA00074866"/>
    </source>
</evidence>
<dbReference type="InterPro" id="IPR050100">
    <property type="entry name" value="TRAFAC_GTPase_members"/>
</dbReference>
<comment type="subunit">
    <text evidence="10">Component of the Dom34-Hbs1 complex, also named Pelota-HBS1L complex, composed of dom34 and hbs1.</text>
</comment>
<feature type="region of interest" description="Disordered" evidence="12">
    <location>
        <begin position="1"/>
        <end position="34"/>
    </location>
</feature>
<feature type="region of interest" description="Disordered" evidence="12">
    <location>
        <begin position="175"/>
        <end position="386"/>
    </location>
</feature>
<name>A0A369JNW1_HYPMA</name>
<dbReference type="GO" id="GO:1990533">
    <property type="term" value="C:Dom34-Hbs1 complex"/>
    <property type="evidence" value="ECO:0007669"/>
    <property type="project" value="UniProtKB-ARBA"/>
</dbReference>
<dbReference type="FunFam" id="3.40.50.300:FF:000204">
    <property type="entry name" value="Translation elongation factor Tu"/>
    <property type="match status" value="1"/>
</dbReference>
<feature type="compositionally biased region" description="Low complexity" evidence="12">
    <location>
        <begin position="253"/>
        <end position="268"/>
    </location>
</feature>
<feature type="region of interest" description="Disordered" evidence="12">
    <location>
        <begin position="398"/>
        <end position="439"/>
    </location>
</feature>
<keyword evidence="8" id="KW-0342">GTP-binding</keyword>
<organism evidence="14 15">
    <name type="scientific">Hypsizygus marmoreus</name>
    <name type="common">White beech mushroom</name>
    <name type="synonym">Agaricus marmoreus</name>
    <dbReference type="NCBI Taxonomy" id="39966"/>
    <lineage>
        <taxon>Eukaryota</taxon>
        <taxon>Fungi</taxon>
        <taxon>Dikarya</taxon>
        <taxon>Basidiomycota</taxon>
        <taxon>Agaricomycotina</taxon>
        <taxon>Agaricomycetes</taxon>
        <taxon>Agaricomycetidae</taxon>
        <taxon>Agaricales</taxon>
        <taxon>Tricholomatineae</taxon>
        <taxon>Lyophyllaceae</taxon>
        <taxon>Hypsizygus</taxon>
    </lineage>
</organism>
<feature type="region of interest" description="Disordered" evidence="12">
    <location>
        <begin position="84"/>
        <end position="135"/>
    </location>
</feature>
<dbReference type="GO" id="GO:0005829">
    <property type="term" value="C:cytosol"/>
    <property type="evidence" value="ECO:0007669"/>
    <property type="project" value="GOC"/>
</dbReference>
<evidence type="ECO:0000256" key="1">
    <source>
        <dbReference type="ARBA" id="ARBA00004496"/>
    </source>
</evidence>
<dbReference type="InterPro" id="IPR000795">
    <property type="entry name" value="T_Tr_GTP-bd_dom"/>
</dbReference>
<evidence type="ECO:0000256" key="3">
    <source>
        <dbReference type="ARBA" id="ARBA00022490"/>
    </source>
</evidence>
<dbReference type="SUPFAM" id="SSF50447">
    <property type="entry name" value="Translation proteins"/>
    <property type="match status" value="1"/>
</dbReference>
<dbReference type="CDD" id="cd16267">
    <property type="entry name" value="HBS1-like_II"/>
    <property type="match status" value="1"/>
</dbReference>
<dbReference type="PROSITE" id="PS51722">
    <property type="entry name" value="G_TR_2"/>
    <property type="match status" value="1"/>
</dbReference>
<dbReference type="FunFam" id="2.40.30.10:FF:000020">
    <property type="entry name" value="Translation elongation factor EF-1"/>
    <property type="match status" value="1"/>
</dbReference>
<evidence type="ECO:0000313" key="14">
    <source>
        <dbReference type="EMBL" id="RDB20476.1"/>
    </source>
</evidence>
<dbReference type="GO" id="GO:0002184">
    <property type="term" value="P:cytoplasmic translational termination"/>
    <property type="evidence" value="ECO:0007669"/>
    <property type="project" value="UniProtKB-ARBA"/>
</dbReference>
<feature type="compositionally biased region" description="Polar residues" evidence="12">
    <location>
        <begin position="229"/>
        <end position="239"/>
    </location>
</feature>
<keyword evidence="3" id="KW-0963">Cytoplasm</keyword>
<dbReference type="Pfam" id="PF00009">
    <property type="entry name" value="GTP_EFTU"/>
    <property type="match status" value="1"/>
</dbReference>
<dbReference type="STRING" id="39966.A0A369JNW1"/>